<comment type="catalytic activity">
    <reaction evidence="1">
        <text>ATP + protein L-histidine = ADP + protein N-phospho-L-histidine.</text>
        <dbReference type="EC" id="2.7.13.3"/>
    </reaction>
</comment>
<dbReference type="Gene3D" id="3.30.565.10">
    <property type="entry name" value="Histidine kinase-like ATPase, C-terminal domain"/>
    <property type="match status" value="1"/>
</dbReference>
<dbReference type="InterPro" id="IPR036890">
    <property type="entry name" value="HATPase_C_sf"/>
</dbReference>
<dbReference type="PANTHER" id="PTHR24421:SF10">
    <property type="entry name" value="NITRATE_NITRITE SENSOR PROTEIN NARQ"/>
    <property type="match status" value="1"/>
</dbReference>
<evidence type="ECO:0000256" key="7">
    <source>
        <dbReference type="ARBA" id="ARBA00022840"/>
    </source>
</evidence>
<evidence type="ECO:0000313" key="14">
    <source>
        <dbReference type="Proteomes" id="UP000256269"/>
    </source>
</evidence>
<gene>
    <name evidence="13" type="ORF">BCF44_108275</name>
</gene>
<evidence type="ECO:0000256" key="6">
    <source>
        <dbReference type="ARBA" id="ARBA00022777"/>
    </source>
</evidence>
<dbReference type="GO" id="GO:0016020">
    <property type="term" value="C:membrane"/>
    <property type="evidence" value="ECO:0007669"/>
    <property type="project" value="InterPro"/>
</dbReference>
<dbReference type="GO" id="GO:0005524">
    <property type="term" value="F:ATP binding"/>
    <property type="evidence" value="ECO:0007669"/>
    <property type="project" value="UniProtKB-KW"/>
</dbReference>
<dbReference type="GO" id="GO:0000155">
    <property type="term" value="F:phosphorelay sensor kinase activity"/>
    <property type="evidence" value="ECO:0007669"/>
    <property type="project" value="InterPro"/>
</dbReference>
<keyword evidence="14" id="KW-1185">Reference proteome</keyword>
<feature type="transmembrane region" description="Helical" evidence="11">
    <location>
        <begin position="117"/>
        <end position="142"/>
    </location>
</feature>
<dbReference type="EMBL" id="QUNO01000008">
    <property type="protein sequence ID" value="REH44795.1"/>
    <property type="molecule type" value="Genomic_DNA"/>
</dbReference>
<keyword evidence="11" id="KW-0812">Transmembrane</keyword>
<dbReference type="Gene3D" id="1.20.5.1930">
    <property type="match status" value="1"/>
</dbReference>
<dbReference type="PANTHER" id="PTHR24421">
    <property type="entry name" value="NITRATE/NITRITE SENSOR PROTEIN NARX-RELATED"/>
    <property type="match status" value="1"/>
</dbReference>
<feature type="transmembrane region" description="Helical" evidence="11">
    <location>
        <begin position="148"/>
        <end position="169"/>
    </location>
</feature>
<feature type="domain" description="Signal transduction histidine kinase subgroup 3 dimerisation and phosphoacceptor" evidence="12">
    <location>
        <begin position="233"/>
        <end position="296"/>
    </location>
</feature>
<dbReference type="RefSeq" id="WP_246015501.1">
    <property type="nucleotide sequence ID" value="NZ_CP144375.1"/>
</dbReference>
<keyword evidence="7" id="KW-0067">ATP-binding</keyword>
<keyword evidence="11" id="KW-0472">Membrane</keyword>
<evidence type="ECO:0000313" key="13">
    <source>
        <dbReference type="EMBL" id="REH44795.1"/>
    </source>
</evidence>
<dbReference type="SUPFAM" id="SSF55874">
    <property type="entry name" value="ATPase domain of HSP90 chaperone/DNA topoisomerase II/histidine kinase"/>
    <property type="match status" value="1"/>
</dbReference>
<evidence type="ECO:0000256" key="11">
    <source>
        <dbReference type="SAM" id="Phobius"/>
    </source>
</evidence>
<keyword evidence="4" id="KW-0808">Transferase</keyword>
<comment type="caution">
    <text evidence="13">The sequence shown here is derived from an EMBL/GenBank/DDBJ whole genome shotgun (WGS) entry which is preliminary data.</text>
</comment>
<dbReference type="Pfam" id="PF07730">
    <property type="entry name" value="HisKA_3"/>
    <property type="match status" value="1"/>
</dbReference>
<feature type="coiled-coil region" evidence="9">
    <location>
        <begin position="214"/>
        <end position="241"/>
    </location>
</feature>
<evidence type="ECO:0000256" key="1">
    <source>
        <dbReference type="ARBA" id="ARBA00000085"/>
    </source>
</evidence>
<keyword evidence="8" id="KW-0902">Two-component regulatory system</keyword>
<evidence type="ECO:0000256" key="10">
    <source>
        <dbReference type="SAM" id="MobiDB-lite"/>
    </source>
</evidence>
<organism evidence="13 14">
    <name type="scientific">Kutzneria buriramensis</name>
    <dbReference type="NCBI Taxonomy" id="1045776"/>
    <lineage>
        <taxon>Bacteria</taxon>
        <taxon>Bacillati</taxon>
        <taxon>Actinomycetota</taxon>
        <taxon>Actinomycetes</taxon>
        <taxon>Pseudonocardiales</taxon>
        <taxon>Pseudonocardiaceae</taxon>
        <taxon>Kutzneria</taxon>
    </lineage>
</organism>
<dbReference type="InterPro" id="IPR050482">
    <property type="entry name" value="Sensor_HK_TwoCompSys"/>
</dbReference>
<evidence type="ECO:0000256" key="8">
    <source>
        <dbReference type="ARBA" id="ARBA00023012"/>
    </source>
</evidence>
<keyword evidence="6 13" id="KW-0418">Kinase</keyword>
<evidence type="ECO:0000259" key="12">
    <source>
        <dbReference type="Pfam" id="PF07730"/>
    </source>
</evidence>
<keyword evidence="11" id="KW-1133">Transmembrane helix</keyword>
<dbReference type="Proteomes" id="UP000256269">
    <property type="component" value="Unassembled WGS sequence"/>
</dbReference>
<reference evidence="13 14" key="1">
    <citation type="submission" date="2018-08" db="EMBL/GenBank/DDBJ databases">
        <title>Genomic Encyclopedia of Archaeal and Bacterial Type Strains, Phase II (KMG-II): from individual species to whole genera.</title>
        <authorList>
            <person name="Goeker M."/>
        </authorList>
    </citation>
    <scope>NUCLEOTIDE SEQUENCE [LARGE SCALE GENOMIC DNA]</scope>
    <source>
        <strain evidence="13 14">DSM 45791</strain>
    </source>
</reference>
<proteinExistence type="predicted"/>
<dbReference type="InterPro" id="IPR011712">
    <property type="entry name" value="Sig_transdc_His_kin_sub3_dim/P"/>
</dbReference>
<keyword evidence="9" id="KW-0175">Coiled coil</keyword>
<sequence>MPNRPRHAVNGPDMPPVGVPAQRDNDDRIWPGEPMSGAEAADLVSTVLHEPAPTRELRDRAVRFLRRHSGPLSDVGAIALGLLDVLLVVPKDAELYSYILSGVACLALVLRRRFPFLVLLATVPGYLAGWSQLAGMIGLYTLAKKQAWRWQTMAGAVLMMLCRFVVWPLDEFFAQDWAHQVENLLWAVVDAGMPLALGLLVTTRKELVRRVTELAATRERKQQLQAEAIRLEERTRLAREMHDVVSHQVTLIAMQAGALKMTVTDAESREIANTIRRLSTKTLEELRQLVGVLRTAGDDDGRPDLTDLRRLVSDCGLAVTLNVDGDIEAIPAPVSAAAYRTVQEALTNVGKHAPSAAVSVLVQLGEDELVVRVRNGRPRGQRTPALPSGGHGLVGLSERAELLGGSCHAEPSRDGGFVVTSRFPLALPGVAAPQAPQHA</sequence>
<evidence type="ECO:0000256" key="3">
    <source>
        <dbReference type="ARBA" id="ARBA00022553"/>
    </source>
</evidence>
<evidence type="ECO:0000256" key="5">
    <source>
        <dbReference type="ARBA" id="ARBA00022741"/>
    </source>
</evidence>
<evidence type="ECO:0000256" key="4">
    <source>
        <dbReference type="ARBA" id="ARBA00022679"/>
    </source>
</evidence>
<keyword evidence="3" id="KW-0597">Phosphoprotein</keyword>
<feature type="transmembrane region" description="Helical" evidence="11">
    <location>
        <begin position="181"/>
        <end position="201"/>
    </location>
</feature>
<dbReference type="GO" id="GO:0046983">
    <property type="term" value="F:protein dimerization activity"/>
    <property type="evidence" value="ECO:0007669"/>
    <property type="project" value="InterPro"/>
</dbReference>
<keyword evidence="5" id="KW-0547">Nucleotide-binding</keyword>
<feature type="region of interest" description="Disordered" evidence="10">
    <location>
        <begin position="1"/>
        <end position="32"/>
    </location>
</feature>
<dbReference type="EC" id="2.7.13.3" evidence="2"/>
<evidence type="ECO:0000256" key="2">
    <source>
        <dbReference type="ARBA" id="ARBA00012438"/>
    </source>
</evidence>
<name>A0A3E0HG55_9PSEU</name>
<evidence type="ECO:0000256" key="9">
    <source>
        <dbReference type="SAM" id="Coils"/>
    </source>
</evidence>
<dbReference type="AlphaFoldDB" id="A0A3E0HG55"/>
<protein>
    <recommendedName>
        <fullName evidence="2">histidine kinase</fullName>
        <ecNumber evidence="2">2.7.13.3</ecNumber>
    </recommendedName>
</protein>
<dbReference type="CDD" id="cd16917">
    <property type="entry name" value="HATPase_UhpB-NarQ-NarX-like"/>
    <property type="match status" value="1"/>
</dbReference>
<accession>A0A3E0HG55</accession>